<proteinExistence type="predicted"/>
<evidence type="ECO:0000313" key="3">
    <source>
        <dbReference type="WBParaSite" id="Minc3s01020g19923"/>
    </source>
</evidence>
<dbReference type="PANTHER" id="PTHR46068">
    <property type="entry name" value="PROTEIN CBG27172"/>
    <property type="match status" value="1"/>
</dbReference>
<evidence type="ECO:0000313" key="2">
    <source>
        <dbReference type="Proteomes" id="UP000887563"/>
    </source>
</evidence>
<protein>
    <submittedName>
        <fullName evidence="3">Transposase</fullName>
    </submittedName>
</protein>
<comment type="subcellular location">
    <subcellularLocation>
        <location evidence="1">Nucleus</location>
    </subcellularLocation>
</comment>
<dbReference type="InterPro" id="IPR036397">
    <property type="entry name" value="RNaseH_sf"/>
</dbReference>
<accession>A0A914LXU4</accession>
<dbReference type="InterPro" id="IPR009057">
    <property type="entry name" value="Homeodomain-like_sf"/>
</dbReference>
<dbReference type="SUPFAM" id="SSF46689">
    <property type="entry name" value="Homeodomain-like"/>
    <property type="match status" value="1"/>
</dbReference>
<organism evidence="2 3">
    <name type="scientific">Meloidogyne incognita</name>
    <name type="common">Southern root-knot nematode worm</name>
    <name type="synonym">Oxyuris incognita</name>
    <dbReference type="NCBI Taxonomy" id="6306"/>
    <lineage>
        <taxon>Eukaryota</taxon>
        <taxon>Metazoa</taxon>
        <taxon>Ecdysozoa</taxon>
        <taxon>Nematoda</taxon>
        <taxon>Chromadorea</taxon>
        <taxon>Rhabditida</taxon>
        <taxon>Tylenchina</taxon>
        <taxon>Tylenchomorpha</taxon>
        <taxon>Tylenchoidea</taxon>
        <taxon>Meloidogynidae</taxon>
        <taxon>Meloidogyninae</taxon>
        <taxon>Meloidogyne</taxon>
        <taxon>Meloidogyne incognita group</taxon>
    </lineage>
</organism>
<dbReference type="Proteomes" id="UP000887563">
    <property type="component" value="Unplaced"/>
</dbReference>
<sequence>MANQRDSIISLFLQKNSVRKISTLLNVPKTTVQYTIKKFCNDGTTKNLQKSGIPRSVITSKNIKMIKMWVHRNSRPPTRKLARDTGISKRTVRRIAKNKLGLKPYKIQKEQLLTEKTKKVRLEGCKLLLQWHACPDILFTDEKIFTILAVHNHKNDRIWTTESPLSDKLITHSQHPQSVMVWAGICASVKKPLIFVDPGVKVNKDYYLRQILQRVVKTWTNSHFGRRVWIFQQDSAPAHKAK</sequence>
<evidence type="ECO:0000256" key="1">
    <source>
        <dbReference type="ARBA" id="ARBA00004123"/>
    </source>
</evidence>
<keyword evidence="2" id="KW-1185">Reference proteome</keyword>
<name>A0A914LXU4_MELIC</name>
<dbReference type="PANTHER" id="PTHR46068:SF1">
    <property type="entry name" value="TRANSPOSASE IS30-LIKE HTH DOMAIN-CONTAINING PROTEIN"/>
    <property type="match status" value="1"/>
</dbReference>
<reference evidence="3" key="1">
    <citation type="submission" date="2022-11" db="UniProtKB">
        <authorList>
            <consortium name="WormBaseParasite"/>
        </authorList>
    </citation>
    <scope>IDENTIFICATION</scope>
</reference>
<dbReference type="Gene3D" id="3.30.420.10">
    <property type="entry name" value="Ribonuclease H-like superfamily/Ribonuclease H"/>
    <property type="match status" value="1"/>
</dbReference>
<dbReference type="InterPro" id="IPR036388">
    <property type="entry name" value="WH-like_DNA-bd_sf"/>
</dbReference>
<dbReference type="AlphaFoldDB" id="A0A914LXU4"/>
<dbReference type="GO" id="GO:0005634">
    <property type="term" value="C:nucleus"/>
    <property type="evidence" value="ECO:0007669"/>
    <property type="project" value="UniProtKB-SubCell"/>
</dbReference>
<dbReference type="GO" id="GO:0003676">
    <property type="term" value="F:nucleic acid binding"/>
    <property type="evidence" value="ECO:0007669"/>
    <property type="project" value="InterPro"/>
</dbReference>
<dbReference type="Gene3D" id="1.10.10.10">
    <property type="entry name" value="Winged helix-like DNA-binding domain superfamily/Winged helix DNA-binding domain"/>
    <property type="match status" value="1"/>
</dbReference>
<dbReference type="WBParaSite" id="Minc3s01020g19923">
    <property type="protein sequence ID" value="Minc3s01020g19923"/>
    <property type="gene ID" value="Minc3s01020g19923"/>
</dbReference>